<name>A0ABP0Q7C1_9DINO</name>
<gene>
    <name evidence="2" type="ORF">CCMP2556_LOCUS40866</name>
</gene>
<evidence type="ECO:0000256" key="1">
    <source>
        <dbReference type="SAM" id="MobiDB-lite"/>
    </source>
</evidence>
<proteinExistence type="predicted"/>
<protein>
    <submittedName>
        <fullName evidence="2">Uncharacterized protein</fullName>
    </submittedName>
</protein>
<evidence type="ECO:0000313" key="2">
    <source>
        <dbReference type="EMBL" id="CAK9083913.1"/>
    </source>
</evidence>
<sequence>LELTASGPWNDSQRESISEACKLPAGRRRSRPNQTCKSFTGYFSEHDVHAMKLDAGWGEKLDRLAARCVRVGLHLPSEQTVKEILRASQQMGLKLGDDRQTRYEAVNAFKKSLRHRMRNAEKHPVHAVDCPANPKDLDGWQQMYDEEDPPCGQTDLPNSVPLRQPKEAQPKAAAASQGQWGTPMEMMQAMMQ</sequence>
<evidence type="ECO:0000313" key="3">
    <source>
        <dbReference type="Proteomes" id="UP001642484"/>
    </source>
</evidence>
<dbReference type="Proteomes" id="UP001642484">
    <property type="component" value="Unassembled WGS sequence"/>
</dbReference>
<organism evidence="2 3">
    <name type="scientific">Durusdinium trenchii</name>
    <dbReference type="NCBI Taxonomy" id="1381693"/>
    <lineage>
        <taxon>Eukaryota</taxon>
        <taxon>Sar</taxon>
        <taxon>Alveolata</taxon>
        <taxon>Dinophyceae</taxon>
        <taxon>Suessiales</taxon>
        <taxon>Symbiodiniaceae</taxon>
        <taxon>Durusdinium</taxon>
    </lineage>
</organism>
<comment type="caution">
    <text evidence="2">The sequence shown here is derived from an EMBL/GenBank/DDBJ whole genome shotgun (WGS) entry which is preliminary data.</text>
</comment>
<feature type="region of interest" description="Disordered" evidence="1">
    <location>
        <begin position="120"/>
        <end position="181"/>
    </location>
</feature>
<dbReference type="EMBL" id="CAXAMN010024128">
    <property type="protein sequence ID" value="CAK9083913.1"/>
    <property type="molecule type" value="Genomic_DNA"/>
</dbReference>
<accession>A0ABP0Q7C1</accession>
<keyword evidence="3" id="KW-1185">Reference proteome</keyword>
<reference evidence="2 3" key="1">
    <citation type="submission" date="2024-02" db="EMBL/GenBank/DDBJ databases">
        <authorList>
            <person name="Chen Y."/>
            <person name="Shah S."/>
            <person name="Dougan E. K."/>
            <person name="Thang M."/>
            <person name="Chan C."/>
        </authorList>
    </citation>
    <scope>NUCLEOTIDE SEQUENCE [LARGE SCALE GENOMIC DNA]</scope>
</reference>
<feature type="non-terminal residue" evidence="2">
    <location>
        <position position="1"/>
    </location>
</feature>
<feature type="non-terminal residue" evidence="2">
    <location>
        <position position="192"/>
    </location>
</feature>